<dbReference type="EMBL" id="UOEU01000505">
    <property type="protein sequence ID" value="VAW34050.1"/>
    <property type="molecule type" value="Genomic_DNA"/>
</dbReference>
<dbReference type="GO" id="GO:0005829">
    <property type="term" value="C:cytosol"/>
    <property type="evidence" value="ECO:0007669"/>
    <property type="project" value="TreeGrafter"/>
</dbReference>
<dbReference type="InterPro" id="IPR052019">
    <property type="entry name" value="F420H2_bilvrd_red/Heme_oxyg"/>
</dbReference>
<evidence type="ECO:0000256" key="1">
    <source>
        <dbReference type="ARBA" id="ARBA00023002"/>
    </source>
</evidence>
<name>A0A3B0UZH9_9ZZZZ</name>
<protein>
    <recommendedName>
        <fullName evidence="2">Pyridoxamine 5'-phosphate oxidase N-terminal domain-containing protein</fullName>
    </recommendedName>
</protein>
<evidence type="ECO:0000313" key="3">
    <source>
        <dbReference type="EMBL" id="VAW34050.1"/>
    </source>
</evidence>
<dbReference type="PANTHER" id="PTHR35176">
    <property type="entry name" value="HEME OXYGENASE HI_0854-RELATED"/>
    <property type="match status" value="1"/>
</dbReference>
<dbReference type="Pfam" id="PF01243">
    <property type="entry name" value="PNPOx_N"/>
    <property type="match status" value="1"/>
</dbReference>
<gene>
    <name evidence="3" type="ORF">MNBD_CHLOROFLEXI01-838</name>
</gene>
<dbReference type="SUPFAM" id="SSF50475">
    <property type="entry name" value="FMN-binding split barrel"/>
    <property type="match status" value="1"/>
</dbReference>
<reference evidence="3" key="1">
    <citation type="submission" date="2018-06" db="EMBL/GenBank/DDBJ databases">
        <authorList>
            <person name="Zhirakovskaya E."/>
        </authorList>
    </citation>
    <scope>NUCLEOTIDE SEQUENCE</scope>
</reference>
<evidence type="ECO:0000259" key="2">
    <source>
        <dbReference type="Pfam" id="PF01243"/>
    </source>
</evidence>
<dbReference type="AlphaFoldDB" id="A0A3B0UZH9"/>
<feature type="domain" description="Pyridoxamine 5'-phosphate oxidase N-terminal" evidence="2">
    <location>
        <begin position="13"/>
        <end position="128"/>
    </location>
</feature>
<dbReference type="PANTHER" id="PTHR35176:SF4">
    <property type="entry name" value="PYRIDOXAMINE 5'-PHOSPHATE OXIDASE-RELATED FMN-BINDING"/>
    <property type="match status" value="1"/>
</dbReference>
<proteinExistence type="predicted"/>
<dbReference type="GO" id="GO:0016627">
    <property type="term" value="F:oxidoreductase activity, acting on the CH-CH group of donors"/>
    <property type="evidence" value="ECO:0007669"/>
    <property type="project" value="TreeGrafter"/>
</dbReference>
<keyword evidence="1" id="KW-0560">Oxidoreductase</keyword>
<accession>A0A3B0UZH9</accession>
<dbReference type="Gene3D" id="2.30.110.10">
    <property type="entry name" value="Electron Transport, Fmn-binding Protein, Chain A"/>
    <property type="match status" value="1"/>
</dbReference>
<sequence>MRRRNPERWRAVEGRLGRESTIWLATVRYDGRPHLAPLWFIWLEGKIYLATGSDTQKFSNMYHNQAVALSLPDPQNVLIIEGEAHVADRDTVDMLADYFYHKYEWDFRYDDSTTWRLIEVTPFKILVWGDGYDEAEGIRVL</sequence>
<dbReference type="GO" id="GO:0070967">
    <property type="term" value="F:coenzyme F420 binding"/>
    <property type="evidence" value="ECO:0007669"/>
    <property type="project" value="TreeGrafter"/>
</dbReference>
<dbReference type="InterPro" id="IPR011576">
    <property type="entry name" value="Pyridox_Oxase_N"/>
</dbReference>
<dbReference type="InterPro" id="IPR012349">
    <property type="entry name" value="Split_barrel_FMN-bd"/>
</dbReference>
<organism evidence="3">
    <name type="scientific">hydrothermal vent metagenome</name>
    <dbReference type="NCBI Taxonomy" id="652676"/>
    <lineage>
        <taxon>unclassified sequences</taxon>
        <taxon>metagenomes</taxon>
        <taxon>ecological metagenomes</taxon>
    </lineage>
</organism>